<gene>
    <name evidence="2" type="ORF">FGO68_gene10663</name>
</gene>
<keyword evidence="3" id="KW-1185">Reference proteome</keyword>
<accession>A0A8J8P3Q5</accession>
<evidence type="ECO:0000256" key="1">
    <source>
        <dbReference type="SAM" id="MobiDB-lite"/>
    </source>
</evidence>
<evidence type="ECO:0000313" key="2">
    <source>
        <dbReference type="EMBL" id="TNV85285.1"/>
    </source>
</evidence>
<organism evidence="2 3">
    <name type="scientific">Halteria grandinella</name>
    <dbReference type="NCBI Taxonomy" id="5974"/>
    <lineage>
        <taxon>Eukaryota</taxon>
        <taxon>Sar</taxon>
        <taxon>Alveolata</taxon>
        <taxon>Ciliophora</taxon>
        <taxon>Intramacronucleata</taxon>
        <taxon>Spirotrichea</taxon>
        <taxon>Stichotrichia</taxon>
        <taxon>Sporadotrichida</taxon>
        <taxon>Halteriidae</taxon>
        <taxon>Halteria</taxon>
    </lineage>
</organism>
<sequence>MQLQFNETQQVAKKQMHNKSMQRKHSEKGRQHTIKDIQLMDQSKICQSQQMRINLMRKASECLSEPPLQPLLIPNGFTEAYQNSKSALDFLYPQRYNPLQGSSQLNSFDGQYPQWDGPVGSYNALGKDDGTTARDIKLPGIKSLQNLIEENKQLAIQKFLLGDYQSTLIQNQMMFTSNLGFINQCQNQPKLNKQFQGSQSMDQNAILAENYMSDQSLLSQGSAFPNLFMREKNPNLF</sequence>
<feature type="compositionally biased region" description="Polar residues" evidence="1">
    <location>
        <begin position="1"/>
        <end position="12"/>
    </location>
</feature>
<feature type="compositionally biased region" description="Basic residues" evidence="1">
    <location>
        <begin position="14"/>
        <end position="27"/>
    </location>
</feature>
<protein>
    <submittedName>
        <fullName evidence="2">Uncharacterized protein</fullName>
    </submittedName>
</protein>
<dbReference type="AlphaFoldDB" id="A0A8J8P3Q5"/>
<feature type="region of interest" description="Disordered" evidence="1">
    <location>
        <begin position="1"/>
        <end position="31"/>
    </location>
</feature>
<evidence type="ECO:0000313" key="3">
    <source>
        <dbReference type="Proteomes" id="UP000785679"/>
    </source>
</evidence>
<dbReference type="EMBL" id="RRYP01001956">
    <property type="protein sequence ID" value="TNV85285.1"/>
    <property type="molecule type" value="Genomic_DNA"/>
</dbReference>
<name>A0A8J8P3Q5_HALGN</name>
<comment type="caution">
    <text evidence="2">The sequence shown here is derived from an EMBL/GenBank/DDBJ whole genome shotgun (WGS) entry which is preliminary data.</text>
</comment>
<dbReference type="Proteomes" id="UP000785679">
    <property type="component" value="Unassembled WGS sequence"/>
</dbReference>
<reference evidence="2" key="1">
    <citation type="submission" date="2019-06" db="EMBL/GenBank/DDBJ databases">
        <authorList>
            <person name="Zheng W."/>
        </authorList>
    </citation>
    <scope>NUCLEOTIDE SEQUENCE</scope>
    <source>
        <strain evidence="2">QDHG01</strain>
    </source>
</reference>
<proteinExistence type="predicted"/>